<evidence type="ECO:0000313" key="2">
    <source>
        <dbReference type="Proteomes" id="UP001185659"/>
    </source>
</evidence>
<dbReference type="RefSeq" id="WP_317560060.1">
    <property type="nucleotide sequence ID" value="NZ_JAWLIP010000001.1"/>
</dbReference>
<reference evidence="1 2" key="1">
    <citation type="submission" date="2023-10" db="EMBL/GenBank/DDBJ databases">
        <authorList>
            <person name="Venkata Ramana C."/>
            <person name="Sasikala C."/>
            <person name="Dhurka M."/>
        </authorList>
    </citation>
    <scope>NUCLEOTIDE SEQUENCE [LARGE SCALE GENOMIC DNA]</scope>
    <source>
        <strain evidence="1 2">KCTC 32151</strain>
    </source>
</reference>
<proteinExistence type="predicted"/>
<organism evidence="1 2">
    <name type="scientific">Nitratireductor aquimarinus</name>
    <dbReference type="NCBI Taxonomy" id="889300"/>
    <lineage>
        <taxon>Bacteria</taxon>
        <taxon>Pseudomonadati</taxon>
        <taxon>Pseudomonadota</taxon>
        <taxon>Alphaproteobacteria</taxon>
        <taxon>Hyphomicrobiales</taxon>
        <taxon>Phyllobacteriaceae</taxon>
        <taxon>Nitratireductor</taxon>
    </lineage>
</organism>
<name>A0ABU4AEI8_9HYPH</name>
<sequence>MQRLLERLTLDKAEALIRQAVTGDKELFEALLTPSGEISRRQERRLVDVLTGAAIGGVSGANAVAGEDDELIQKIMAD</sequence>
<dbReference type="EMBL" id="JAWLIP010000001">
    <property type="protein sequence ID" value="MDV6224660.1"/>
    <property type="molecule type" value="Genomic_DNA"/>
</dbReference>
<accession>A0ABU4AEI8</accession>
<keyword evidence="2" id="KW-1185">Reference proteome</keyword>
<evidence type="ECO:0000313" key="1">
    <source>
        <dbReference type="EMBL" id="MDV6224660.1"/>
    </source>
</evidence>
<dbReference type="Proteomes" id="UP001185659">
    <property type="component" value="Unassembled WGS sequence"/>
</dbReference>
<gene>
    <name evidence="1" type="ORF">R2G56_00010</name>
</gene>
<comment type="caution">
    <text evidence="1">The sequence shown here is derived from an EMBL/GenBank/DDBJ whole genome shotgun (WGS) entry which is preliminary data.</text>
</comment>
<protein>
    <submittedName>
        <fullName evidence="1">Uncharacterized protein</fullName>
    </submittedName>
</protein>